<keyword evidence="2" id="KW-0812">Transmembrane</keyword>
<evidence type="ECO:0000256" key="2">
    <source>
        <dbReference type="SAM" id="Phobius"/>
    </source>
</evidence>
<accession>A0ABU4FH09</accession>
<feature type="region of interest" description="Disordered" evidence="1">
    <location>
        <begin position="1"/>
        <end position="20"/>
    </location>
</feature>
<proteinExistence type="predicted"/>
<dbReference type="EMBL" id="JAWMAJ010000069">
    <property type="protein sequence ID" value="MDV7218540.1"/>
    <property type="molecule type" value="Genomic_DNA"/>
</dbReference>
<keyword evidence="4" id="KW-1185">Reference proteome</keyword>
<keyword evidence="2" id="KW-0472">Membrane</keyword>
<feature type="transmembrane region" description="Helical" evidence="2">
    <location>
        <begin position="26"/>
        <end position="45"/>
    </location>
</feature>
<evidence type="ECO:0000313" key="3">
    <source>
        <dbReference type="EMBL" id="MDV7218540.1"/>
    </source>
</evidence>
<dbReference type="RefSeq" id="WP_266864447.1">
    <property type="nucleotide sequence ID" value="NZ_JAPEMW010000001.1"/>
</dbReference>
<reference evidence="3 4" key="1">
    <citation type="submission" date="2023-10" db="EMBL/GenBank/DDBJ databases">
        <title>Characterization of rhizosphere-enriched actinobacteria from wheat plants lab-grown on chernevaya soil.</title>
        <authorList>
            <person name="Tikhonova E.N."/>
            <person name="Konopkin A."/>
            <person name="Kravchenko I.K."/>
        </authorList>
    </citation>
    <scope>NUCLEOTIDE SEQUENCE [LARGE SCALE GENOMIC DNA]</scope>
    <source>
        <strain evidence="3 4">RR29</strain>
    </source>
</reference>
<feature type="compositionally biased region" description="Polar residues" evidence="1">
    <location>
        <begin position="1"/>
        <end position="10"/>
    </location>
</feature>
<evidence type="ECO:0000256" key="1">
    <source>
        <dbReference type="SAM" id="MobiDB-lite"/>
    </source>
</evidence>
<gene>
    <name evidence="3" type="ORF">R5A26_21575</name>
</gene>
<dbReference type="Proteomes" id="UP001187346">
    <property type="component" value="Unassembled WGS sequence"/>
</dbReference>
<protein>
    <recommendedName>
        <fullName evidence="5">Integral membrane protein</fullName>
    </recommendedName>
</protein>
<feature type="transmembrane region" description="Helical" evidence="2">
    <location>
        <begin position="131"/>
        <end position="153"/>
    </location>
</feature>
<evidence type="ECO:0000313" key="4">
    <source>
        <dbReference type="Proteomes" id="UP001187346"/>
    </source>
</evidence>
<evidence type="ECO:0008006" key="5">
    <source>
        <dbReference type="Google" id="ProtNLM"/>
    </source>
</evidence>
<sequence>MTTTSEIQTPLPQPEAPTRGPALRTLRTLGILAQLTLAVCLFSGVPVPDAVVLGGKLLLPALLAAEAYVWLRLRRLGLSRRQAFARLVPERVARYVAHEARILASLVRWVVRRPHGVGEADGVFPHARDQAAMMYGLTFVCVAETVALSFLLARWPVVHAVLLVVDVYTVLFVLGMHAAAVTRPHVLAGGVLRVRQAAHVDIRVPVDLIAAVRRETRFTHEKKDGELNLPIGSQTSLTLELTEPVDAPKLLGAPRLVRVIRLHADDPKSLYDAVAQARTASAPAPQDAD</sequence>
<name>A0ABU4FH09_9ACTN</name>
<keyword evidence="2" id="KW-1133">Transmembrane helix</keyword>
<comment type="caution">
    <text evidence="3">The sequence shown here is derived from an EMBL/GenBank/DDBJ whole genome shotgun (WGS) entry which is preliminary data.</text>
</comment>
<feature type="transmembrane region" description="Helical" evidence="2">
    <location>
        <begin position="160"/>
        <end position="180"/>
    </location>
</feature>
<organism evidence="3 4">
    <name type="scientific">Streptomyces prunicolor</name>
    <dbReference type="NCBI Taxonomy" id="67348"/>
    <lineage>
        <taxon>Bacteria</taxon>
        <taxon>Bacillati</taxon>
        <taxon>Actinomycetota</taxon>
        <taxon>Actinomycetes</taxon>
        <taxon>Kitasatosporales</taxon>
        <taxon>Streptomycetaceae</taxon>
        <taxon>Streptomyces</taxon>
    </lineage>
</organism>